<evidence type="ECO:0000256" key="1">
    <source>
        <dbReference type="SAM" id="SignalP"/>
    </source>
</evidence>
<reference evidence="2 3" key="1">
    <citation type="journal article" date="2018" name="IMA Fungus">
        <title>IMA Genome-F 10: Nine draft genome sequences of Claviceps purpurea s.lat., including C. arundinis, C. humidiphila, and C. cf. spartinae, pseudomolecules for the pitch canker pathogen Fusarium circinatum, draft genome of Davidsoniella eucalypti, Grosmannia galeiformis, Quambalaria eucalypti, and Teratosphaeria destructans.</title>
        <authorList>
            <person name="Wingfield B.D."/>
            <person name="Liu M."/>
            <person name="Nguyen H.D."/>
            <person name="Lane F.A."/>
            <person name="Morgan S.W."/>
            <person name="De Vos L."/>
            <person name="Wilken P.M."/>
            <person name="Duong T.A."/>
            <person name="Aylward J."/>
            <person name="Coetzee M.P."/>
            <person name="Dadej K."/>
            <person name="De Beer Z.W."/>
            <person name="Findlay W."/>
            <person name="Havenga M."/>
            <person name="Kolarik M."/>
            <person name="Menzies J.G."/>
            <person name="Naidoo K."/>
            <person name="Pochopski O."/>
            <person name="Shoukouhi P."/>
            <person name="Santana Q.C."/>
            <person name="Seifert K.A."/>
            <person name="Soal N."/>
            <person name="Steenkamp E.T."/>
            <person name="Tatham C.T."/>
            <person name="van der Nest M.A."/>
            <person name="Wingfield M.J."/>
        </authorList>
    </citation>
    <scope>NUCLEOTIDE SEQUENCE [LARGE SCALE GENOMIC DNA]</scope>
    <source>
        <strain evidence="2">CMW44962</strain>
    </source>
</reference>
<protein>
    <submittedName>
        <fullName evidence="2">Extracellular protein 53-1</fullName>
    </submittedName>
</protein>
<name>A0A9W7W5U1_9PEZI</name>
<accession>A0A9W7W5U1</accession>
<dbReference type="OrthoDB" id="5176208at2759"/>
<proteinExistence type="predicted"/>
<dbReference type="Proteomes" id="UP001138500">
    <property type="component" value="Unassembled WGS sequence"/>
</dbReference>
<reference evidence="2 3" key="2">
    <citation type="journal article" date="2021" name="Curr. Genet.">
        <title>Genetic response to nitrogen starvation in the aggressive Eucalyptus foliar pathogen Teratosphaeria destructans.</title>
        <authorList>
            <person name="Havenga M."/>
            <person name="Wingfield B.D."/>
            <person name="Wingfield M.J."/>
            <person name="Dreyer L.L."/>
            <person name="Roets F."/>
            <person name="Aylward J."/>
        </authorList>
    </citation>
    <scope>NUCLEOTIDE SEQUENCE [LARGE SCALE GENOMIC DNA]</scope>
    <source>
        <strain evidence="2">CMW44962</strain>
    </source>
</reference>
<organism evidence="2 3">
    <name type="scientific">Teratosphaeria destructans</name>
    <dbReference type="NCBI Taxonomy" id="418781"/>
    <lineage>
        <taxon>Eukaryota</taxon>
        <taxon>Fungi</taxon>
        <taxon>Dikarya</taxon>
        <taxon>Ascomycota</taxon>
        <taxon>Pezizomycotina</taxon>
        <taxon>Dothideomycetes</taxon>
        <taxon>Dothideomycetidae</taxon>
        <taxon>Mycosphaerellales</taxon>
        <taxon>Teratosphaeriaceae</taxon>
        <taxon>Teratosphaeria</taxon>
    </lineage>
</organism>
<sequence>MKVSTATFALGLLSMTQAVDMKDYSPTAEVDTGFKAYLRALYASAEDSTATTSFTDYFPPDGQLIVLSNVATGSAEIIALKQRLLPPNGNKHWNHVPIDASVDAETKDFKRYQVLGKIQTTFDGLNCSQAVYKTRFTVAKKHGVLSFAPHSGNLIKYDDFYVHPDKAPTNIPCDP</sequence>
<gene>
    <name evidence="2" type="ORF">Tdes44962_MAKER07801</name>
</gene>
<evidence type="ECO:0000313" key="3">
    <source>
        <dbReference type="Proteomes" id="UP001138500"/>
    </source>
</evidence>
<feature type="signal peptide" evidence="1">
    <location>
        <begin position="1"/>
        <end position="18"/>
    </location>
</feature>
<evidence type="ECO:0000313" key="2">
    <source>
        <dbReference type="EMBL" id="KAH9841244.1"/>
    </source>
</evidence>
<comment type="caution">
    <text evidence="2">The sequence shown here is derived from an EMBL/GenBank/DDBJ whole genome shotgun (WGS) entry which is preliminary data.</text>
</comment>
<keyword evidence="1" id="KW-0732">Signal</keyword>
<keyword evidence="3" id="KW-1185">Reference proteome</keyword>
<feature type="chain" id="PRO_5040809928" evidence="1">
    <location>
        <begin position="19"/>
        <end position="175"/>
    </location>
</feature>
<dbReference type="EMBL" id="RIBY02000513">
    <property type="protein sequence ID" value="KAH9841244.1"/>
    <property type="molecule type" value="Genomic_DNA"/>
</dbReference>
<dbReference type="AlphaFoldDB" id="A0A9W7W5U1"/>